<dbReference type="Proteomes" id="UP001344658">
    <property type="component" value="Unassembled WGS sequence"/>
</dbReference>
<dbReference type="InterPro" id="IPR012336">
    <property type="entry name" value="Thioredoxin-like_fold"/>
</dbReference>
<evidence type="ECO:0000313" key="4">
    <source>
        <dbReference type="Proteomes" id="UP001344658"/>
    </source>
</evidence>
<accession>A0ABU7PFF5</accession>
<gene>
    <name evidence="3" type="ORF">V2S66_21345</name>
</gene>
<dbReference type="EMBL" id="JAZEWV010000018">
    <property type="protein sequence ID" value="MEE4544511.1"/>
    <property type="molecule type" value="Genomic_DNA"/>
</dbReference>
<feature type="compositionally biased region" description="Low complexity" evidence="1">
    <location>
        <begin position="50"/>
        <end position="73"/>
    </location>
</feature>
<dbReference type="RefSeq" id="WP_330797507.1">
    <property type="nucleotide sequence ID" value="NZ_JAZEWV010000018.1"/>
</dbReference>
<feature type="compositionally biased region" description="Pro residues" evidence="1">
    <location>
        <begin position="74"/>
        <end position="97"/>
    </location>
</feature>
<name>A0ABU7PFF5_9ACTN</name>
<dbReference type="Gene3D" id="3.40.30.10">
    <property type="entry name" value="Glutaredoxin"/>
    <property type="match status" value="1"/>
</dbReference>
<proteinExistence type="predicted"/>
<keyword evidence="4" id="KW-1185">Reference proteome</keyword>
<evidence type="ECO:0000256" key="1">
    <source>
        <dbReference type="SAM" id="MobiDB-lite"/>
    </source>
</evidence>
<protein>
    <submittedName>
        <fullName evidence="3">Thioredoxin domain-containing protein</fullName>
    </submittedName>
</protein>
<sequence length="289" mass="28681">MTTRERGKADTARSRRTATATATAVRSGVALLAAMVLAGCGGSGSGGAHAQGKASASASASTATASAPTGGASAPPPPPAPPASTAPPAPPTTPPPAAGTLPSRLEADGTTITVGDPAAPHTVAVYEDPRCPVCARFEAANAKKLTALAASGKVRLQYTLASFLDVNFGGGGSKRAVNALRAAVPENRFAPLHALVYAHQPDESQDGFTVAYLLELAGRVPGLRTPAFDAAVRGQSYGSFVTRSETAFTASGATGTPTVRIDGTVVSGGGADIVTAAGFARVLRQHGLG</sequence>
<evidence type="ECO:0000259" key="2">
    <source>
        <dbReference type="Pfam" id="PF13462"/>
    </source>
</evidence>
<organism evidence="3 4">
    <name type="scientific">Actinacidiphila polyblastidii</name>
    <dbReference type="NCBI Taxonomy" id="3110430"/>
    <lineage>
        <taxon>Bacteria</taxon>
        <taxon>Bacillati</taxon>
        <taxon>Actinomycetota</taxon>
        <taxon>Actinomycetes</taxon>
        <taxon>Kitasatosporales</taxon>
        <taxon>Streptomycetaceae</taxon>
        <taxon>Actinacidiphila</taxon>
    </lineage>
</organism>
<dbReference type="Pfam" id="PF13462">
    <property type="entry name" value="Thioredoxin_4"/>
    <property type="match status" value="1"/>
</dbReference>
<comment type="caution">
    <text evidence="3">The sequence shown here is derived from an EMBL/GenBank/DDBJ whole genome shotgun (WGS) entry which is preliminary data.</text>
</comment>
<dbReference type="SUPFAM" id="SSF52833">
    <property type="entry name" value="Thioredoxin-like"/>
    <property type="match status" value="1"/>
</dbReference>
<feature type="region of interest" description="Disordered" evidence="1">
    <location>
        <begin position="41"/>
        <end position="116"/>
    </location>
</feature>
<evidence type="ECO:0000313" key="3">
    <source>
        <dbReference type="EMBL" id="MEE4544511.1"/>
    </source>
</evidence>
<reference evidence="3 4" key="1">
    <citation type="submission" date="2023-12" db="EMBL/GenBank/DDBJ databases">
        <title>Streptomyces sp. V4-01.</title>
        <authorList>
            <person name="Somphong A."/>
            <person name="Phongsopitanun W."/>
        </authorList>
    </citation>
    <scope>NUCLEOTIDE SEQUENCE [LARGE SCALE GENOMIC DNA]</scope>
    <source>
        <strain evidence="3 4">V4-01</strain>
    </source>
</reference>
<feature type="compositionally biased region" description="Basic and acidic residues" evidence="1">
    <location>
        <begin position="1"/>
        <end position="13"/>
    </location>
</feature>
<feature type="domain" description="Thioredoxin-like fold" evidence="2">
    <location>
        <begin position="109"/>
        <end position="267"/>
    </location>
</feature>
<feature type="region of interest" description="Disordered" evidence="1">
    <location>
        <begin position="1"/>
        <end position="25"/>
    </location>
</feature>
<dbReference type="InterPro" id="IPR036249">
    <property type="entry name" value="Thioredoxin-like_sf"/>
</dbReference>